<dbReference type="InterPro" id="IPR027379">
    <property type="entry name" value="CLS_N"/>
</dbReference>
<organism evidence="8 9">
    <name type="scientific">Kutzneria viridogrisea</name>
    <dbReference type="NCBI Taxonomy" id="47990"/>
    <lineage>
        <taxon>Bacteria</taxon>
        <taxon>Bacillati</taxon>
        <taxon>Actinomycetota</taxon>
        <taxon>Actinomycetes</taxon>
        <taxon>Pseudonocardiales</taxon>
        <taxon>Pseudonocardiaceae</taxon>
        <taxon>Kutzneria</taxon>
    </lineage>
</organism>
<evidence type="ECO:0000313" key="8">
    <source>
        <dbReference type="EMBL" id="MBA8931477.1"/>
    </source>
</evidence>
<evidence type="ECO:0000256" key="2">
    <source>
        <dbReference type="ARBA" id="ARBA00022475"/>
    </source>
</evidence>
<feature type="domain" description="Cardiolipin synthase N-terminal" evidence="7">
    <location>
        <begin position="30"/>
        <end position="71"/>
    </location>
</feature>
<evidence type="ECO:0000256" key="4">
    <source>
        <dbReference type="ARBA" id="ARBA00022989"/>
    </source>
</evidence>
<sequence>MQLAAVQFSQVLQALGAIGLGCLAIAHVLIAVLALSGILRSAQGPGAKLVWSLLVCAVPLVGSVLWFLVGRQEQRAQWQQV</sequence>
<gene>
    <name evidence="8" type="ORF">BC739_008729</name>
</gene>
<dbReference type="EMBL" id="JACJID010000009">
    <property type="protein sequence ID" value="MBA8931477.1"/>
    <property type="molecule type" value="Genomic_DNA"/>
</dbReference>
<feature type="transmembrane region" description="Helical" evidence="6">
    <location>
        <begin position="12"/>
        <end position="38"/>
    </location>
</feature>
<evidence type="ECO:0000256" key="5">
    <source>
        <dbReference type="ARBA" id="ARBA00023136"/>
    </source>
</evidence>
<keyword evidence="4 6" id="KW-1133">Transmembrane helix</keyword>
<keyword evidence="5 6" id="KW-0472">Membrane</keyword>
<reference evidence="8 9" key="1">
    <citation type="submission" date="2020-08" db="EMBL/GenBank/DDBJ databases">
        <title>Genomic Encyclopedia of Archaeal and Bacterial Type Strains, Phase II (KMG-II): from individual species to whole genera.</title>
        <authorList>
            <person name="Goeker M."/>
        </authorList>
    </citation>
    <scope>NUCLEOTIDE SEQUENCE [LARGE SCALE GENOMIC DNA]</scope>
    <source>
        <strain evidence="8 9">DSM 43850</strain>
    </source>
</reference>
<keyword evidence="2" id="KW-1003">Cell membrane</keyword>
<protein>
    <recommendedName>
        <fullName evidence="7">Cardiolipin synthase N-terminal domain-containing protein</fullName>
    </recommendedName>
</protein>
<keyword evidence="3 6" id="KW-0812">Transmembrane</keyword>
<feature type="transmembrane region" description="Helical" evidence="6">
    <location>
        <begin position="50"/>
        <end position="69"/>
    </location>
</feature>
<evidence type="ECO:0000256" key="1">
    <source>
        <dbReference type="ARBA" id="ARBA00004651"/>
    </source>
</evidence>
<proteinExistence type="predicted"/>
<dbReference type="Pfam" id="PF13396">
    <property type="entry name" value="PLDc_N"/>
    <property type="match status" value="1"/>
</dbReference>
<dbReference type="RefSeq" id="WP_025361318.1">
    <property type="nucleotide sequence ID" value="NZ_BAAABQ010000009.1"/>
</dbReference>
<evidence type="ECO:0000256" key="3">
    <source>
        <dbReference type="ARBA" id="ARBA00022692"/>
    </source>
</evidence>
<comment type="caution">
    <text evidence="8">The sequence shown here is derived from an EMBL/GenBank/DDBJ whole genome shotgun (WGS) entry which is preliminary data.</text>
</comment>
<evidence type="ECO:0000313" key="9">
    <source>
        <dbReference type="Proteomes" id="UP000517916"/>
    </source>
</evidence>
<dbReference type="Proteomes" id="UP000517916">
    <property type="component" value="Unassembled WGS sequence"/>
</dbReference>
<accession>A0ABR6BY15</accession>
<keyword evidence="9" id="KW-1185">Reference proteome</keyword>
<comment type="subcellular location">
    <subcellularLocation>
        <location evidence="1">Cell membrane</location>
        <topology evidence="1">Multi-pass membrane protein</topology>
    </subcellularLocation>
</comment>
<evidence type="ECO:0000259" key="7">
    <source>
        <dbReference type="Pfam" id="PF13396"/>
    </source>
</evidence>
<evidence type="ECO:0000256" key="6">
    <source>
        <dbReference type="SAM" id="Phobius"/>
    </source>
</evidence>
<name>A0ABR6BY15_9PSEU</name>